<dbReference type="AlphaFoldDB" id="A0A9D2J623"/>
<keyword evidence="2" id="KW-0812">Transmembrane</keyword>
<reference evidence="3" key="1">
    <citation type="journal article" date="2021" name="PeerJ">
        <title>Extensive microbial diversity within the chicken gut microbiome revealed by metagenomics and culture.</title>
        <authorList>
            <person name="Gilroy R."/>
            <person name="Ravi A."/>
            <person name="Getino M."/>
            <person name="Pursley I."/>
            <person name="Horton D.L."/>
            <person name="Alikhan N.F."/>
            <person name="Baker D."/>
            <person name="Gharbi K."/>
            <person name="Hall N."/>
            <person name="Watson M."/>
            <person name="Adriaenssens E.M."/>
            <person name="Foster-Nyarko E."/>
            <person name="Jarju S."/>
            <person name="Secka A."/>
            <person name="Antonio M."/>
            <person name="Oren A."/>
            <person name="Chaudhuri R.R."/>
            <person name="La Ragione R."/>
            <person name="Hildebrand F."/>
            <person name="Pallen M.J."/>
        </authorList>
    </citation>
    <scope>NUCLEOTIDE SEQUENCE</scope>
    <source>
        <strain evidence="3">ChiGjej4B4-7305</strain>
    </source>
</reference>
<feature type="region of interest" description="Disordered" evidence="1">
    <location>
        <begin position="1"/>
        <end position="57"/>
    </location>
</feature>
<feature type="transmembrane region" description="Helical" evidence="2">
    <location>
        <begin position="88"/>
        <end position="107"/>
    </location>
</feature>
<gene>
    <name evidence="3" type="ORF">H9815_17000</name>
</gene>
<keyword evidence="2" id="KW-0472">Membrane</keyword>
<name>A0A9D2J623_9MICO</name>
<organism evidence="3 4">
    <name type="scientific">Candidatus Ruania gallistercoris</name>
    <dbReference type="NCBI Taxonomy" id="2838746"/>
    <lineage>
        <taxon>Bacteria</taxon>
        <taxon>Bacillati</taxon>
        <taxon>Actinomycetota</taxon>
        <taxon>Actinomycetes</taxon>
        <taxon>Micrococcales</taxon>
        <taxon>Ruaniaceae</taxon>
        <taxon>Ruania</taxon>
    </lineage>
</organism>
<keyword evidence="2" id="KW-1133">Transmembrane helix</keyword>
<protein>
    <submittedName>
        <fullName evidence="3">Uncharacterized protein</fullName>
    </submittedName>
</protein>
<dbReference type="Proteomes" id="UP000824037">
    <property type="component" value="Unassembled WGS sequence"/>
</dbReference>
<evidence type="ECO:0000313" key="4">
    <source>
        <dbReference type="Proteomes" id="UP000824037"/>
    </source>
</evidence>
<feature type="compositionally biased region" description="Polar residues" evidence="1">
    <location>
        <begin position="17"/>
        <end position="41"/>
    </location>
</feature>
<evidence type="ECO:0000313" key="3">
    <source>
        <dbReference type="EMBL" id="HIZ37477.1"/>
    </source>
</evidence>
<evidence type="ECO:0000256" key="2">
    <source>
        <dbReference type="SAM" id="Phobius"/>
    </source>
</evidence>
<reference evidence="3" key="2">
    <citation type="submission" date="2021-04" db="EMBL/GenBank/DDBJ databases">
        <authorList>
            <person name="Gilroy R."/>
        </authorList>
    </citation>
    <scope>NUCLEOTIDE SEQUENCE</scope>
    <source>
        <strain evidence="3">ChiGjej4B4-7305</strain>
    </source>
</reference>
<dbReference type="EMBL" id="DXBY01000293">
    <property type="protein sequence ID" value="HIZ37477.1"/>
    <property type="molecule type" value="Genomic_DNA"/>
</dbReference>
<sequence length="113" mass="11500">MTTPTTSSPPEGDFFTQMGSPTQTQSTDPGSTGTDSDSQAPAMTYSGPQEPAPPRGPRMRSVAWGLVLALLGAVVIAVGLGVRLDLELVFIGILAVAGLTLLVGSLVSGSRKS</sequence>
<feature type="transmembrane region" description="Helical" evidence="2">
    <location>
        <begin position="62"/>
        <end position="82"/>
    </location>
</feature>
<comment type="caution">
    <text evidence="3">The sequence shown here is derived from an EMBL/GenBank/DDBJ whole genome shotgun (WGS) entry which is preliminary data.</text>
</comment>
<evidence type="ECO:0000256" key="1">
    <source>
        <dbReference type="SAM" id="MobiDB-lite"/>
    </source>
</evidence>
<accession>A0A9D2J623</accession>
<proteinExistence type="predicted"/>